<dbReference type="EMBL" id="BART01034558">
    <property type="protein sequence ID" value="GAH06039.1"/>
    <property type="molecule type" value="Genomic_DNA"/>
</dbReference>
<dbReference type="GO" id="GO:0015833">
    <property type="term" value="P:peptide transport"/>
    <property type="evidence" value="ECO:0007669"/>
    <property type="project" value="InterPro"/>
</dbReference>
<evidence type="ECO:0000256" key="1">
    <source>
        <dbReference type="ARBA" id="ARBA00022448"/>
    </source>
</evidence>
<protein>
    <recommendedName>
        <fullName evidence="4">Oligopeptide/dipeptide ABC transporter C-terminal domain-containing protein</fullName>
    </recommendedName>
</protein>
<organism evidence="5">
    <name type="scientific">marine sediment metagenome</name>
    <dbReference type="NCBI Taxonomy" id="412755"/>
    <lineage>
        <taxon>unclassified sequences</taxon>
        <taxon>metagenomes</taxon>
        <taxon>ecological metagenomes</taxon>
    </lineage>
</organism>
<feature type="non-terminal residue" evidence="5">
    <location>
        <position position="1"/>
    </location>
</feature>
<reference evidence="5" key="1">
    <citation type="journal article" date="2014" name="Front. Microbiol.">
        <title>High frequency of phylogenetically diverse reductive dehalogenase-homologous genes in deep subseafloor sedimentary metagenomes.</title>
        <authorList>
            <person name="Kawai M."/>
            <person name="Futagami T."/>
            <person name="Toyoda A."/>
            <person name="Takaki Y."/>
            <person name="Nishi S."/>
            <person name="Hori S."/>
            <person name="Arai W."/>
            <person name="Tsubouchi T."/>
            <person name="Morono Y."/>
            <person name="Uchiyama I."/>
            <person name="Ito T."/>
            <person name="Fujiyama A."/>
            <person name="Inagaki F."/>
            <person name="Takami H."/>
        </authorList>
    </citation>
    <scope>NUCLEOTIDE SEQUENCE</scope>
    <source>
        <strain evidence="5">Expedition CK06-06</strain>
    </source>
</reference>
<gene>
    <name evidence="5" type="ORF">S01H4_59030</name>
</gene>
<sequence length="90" mass="10289">ADELTSMIDASTRVAVLKELLRLKKNEKMSVLFITHDLAQAYFIGDRIAIMRKGEIVESGRVEKVIFNPKHPYTKNLVASVPPLHEKWEL</sequence>
<dbReference type="AlphaFoldDB" id="X1DM24"/>
<keyword evidence="1" id="KW-0813">Transport</keyword>
<evidence type="ECO:0000313" key="5">
    <source>
        <dbReference type="EMBL" id="GAH06039.1"/>
    </source>
</evidence>
<evidence type="ECO:0000256" key="3">
    <source>
        <dbReference type="ARBA" id="ARBA00022840"/>
    </source>
</evidence>
<dbReference type="SUPFAM" id="SSF52540">
    <property type="entry name" value="P-loop containing nucleoside triphosphate hydrolases"/>
    <property type="match status" value="1"/>
</dbReference>
<dbReference type="InterPro" id="IPR027417">
    <property type="entry name" value="P-loop_NTPase"/>
</dbReference>
<accession>X1DM24</accession>
<keyword evidence="3" id="KW-0067">ATP-binding</keyword>
<dbReference type="Pfam" id="PF08352">
    <property type="entry name" value="oligo_HPY"/>
    <property type="match status" value="1"/>
</dbReference>
<dbReference type="InterPro" id="IPR013563">
    <property type="entry name" value="Oligopep_ABC_C"/>
</dbReference>
<feature type="domain" description="Oligopeptide/dipeptide ABC transporter C-terminal" evidence="4">
    <location>
        <begin position="57"/>
        <end position="89"/>
    </location>
</feature>
<dbReference type="GO" id="GO:0005524">
    <property type="term" value="F:ATP binding"/>
    <property type="evidence" value="ECO:0007669"/>
    <property type="project" value="UniProtKB-KW"/>
</dbReference>
<dbReference type="PANTHER" id="PTHR43230">
    <property type="entry name" value="ABC-TYPE DIPEPTIDE/OLIGOPEPTIDE TRANSPORT SYSTEM, ATPASE COMPONENT"/>
    <property type="match status" value="1"/>
</dbReference>
<comment type="caution">
    <text evidence="5">The sequence shown here is derived from an EMBL/GenBank/DDBJ whole genome shotgun (WGS) entry which is preliminary data.</text>
</comment>
<dbReference type="Gene3D" id="3.40.50.300">
    <property type="entry name" value="P-loop containing nucleotide triphosphate hydrolases"/>
    <property type="match status" value="1"/>
</dbReference>
<dbReference type="PANTHER" id="PTHR43230:SF3">
    <property type="entry name" value="ABC-TYPE DIPEPTIDE_OLIGOPEPTIDE TRANSPORT SYSTEM, ATPASE COMPONENT"/>
    <property type="match status" value="1"/>
</dbReference>
<evidence type="ECO:0000256" key="2">
    <source>
        <dbReference type="ARBA" id="ARBA00022741"/>
    </source>
</evidence>
<evidence type="ECO:0000259" key="4">
    <source>
        <dbReference type="Pfam" id="PF08352"/>
    </source>
</evidence>
<keyword evidence="2" id="KW-0547">Nucleotide-binding</keyword>
<proteinExistence type="predicted"/>
<name>X1DM24_9ZZZZ</name>